<keyword evidence="12" id="KW-0112">Calmodulin-binding</keyword>
<protein>
    <recommendedName>
        <fullName evidence="22">Calx-beta domain-containing protein</fullName>
    </recommendedName>
</protein>
<evidence type="ECO:0000256" key="21">
    <source>
        <dbReference type="SAM" id="Phobius"/>
    </source>
</evidence>
<keyword evidence="5" id="KW-1003">Cell membrane</keyword>
<feature type="transmembrane region" description="Helical" evidence="21">
    <location>
        <begin position="253"/>
        <end position="274"/>
    </location>
</feature>
<evidence type="ECO:0000256" key="7">
    <source>
        <dbReference type="ARBA" id="ARBA00022692"/>
    </source>
</evidence>
<reference evidence="23" key="1">
    <citation type="submission" date="2023-06" db="EMBL/GenBank/DDBJ databases">
        <title>Genomic analysis of the entomopathogenic nematode Steinernema hermaphroditum.</title>
        <authorList>
            <person name="Schwarz E.M."/>
            <person name="Heppert J.K."/>
            <person name="Baniya A."/>
            <person name="Schwartz H.T."/>
            <person name="Tan C.-H."/>
            <person name="Antoshechkin I."/>
            <person name="Sternberg P.W."/>
            <person name="Goodrich-Blair H."/>
            <person name="Dillman A.R."/>
        </authorList>
    </citation>
    <scope>NUCLEOTIDE SEQUENCE</scope>
    <source>
        <strain evidence="23">PS9179</strain>
        <tissue evidence="23">Whole animal</tissue>
    </source>
</reference>
<dbReference type="InterPro" id="IPR044880">
    <property type="entry name" value="NCX_ion-bd_dom_sf"/>
</dbReference>
<dbReference type="Proteomes" id="UP001175271">
    <property type="component" value="Unassembled WGS sequence"/>
</dbReference>
<dbReference type="Gene3D" id="2.60.40.2030">
    <property type="match status" value="3"/>
</dbReference>
<feature type="transmembrane region" description="Helical" evidence="21">
    <location>
        <begin position="972"/>
        <end position="992"/>
    </location>
</feature>
<evidence type="ECO:0000256" key="6">
    <source>
        <dbReference type="ARBA" id="ARBA00022568"/>
    </source>
</evidence>
<dbReference type="Pfam" id="PF16494">
    <property type="entry name" value="Na_Ca_ex_C"/>
    <property type="match status" value="1"/>
</dbReference>
<evidence type="ECO:0000256" key="8">
    <source>
        <dbReference type="ARBA" id="ARBA00022723"/>
    </source>
</evidence>
<proteinExistence type="inferred from homology"/>
<evidence type="ECO:0000256" key="14">
    <source>
        <dbReference type="ARBA" id="ARBA00023053"/>
    </source>
</evidence>
<dbReference type="EMBL" id="JAUCMV010000003">
    <property type="protein sequence ID" value="KAK0410770.1"/>
    <property type="molecule type" value="Genomic_DNA"/>
</dbReference>
<comment type="similarity">
    <text evidence="2">Belongs to the Ca(2+):cation antiporter (CaCA) (TC 2.A.19) family. SLC8 subfamily.</text>
</comment>
<dbReference type="InterPro" id="IPR051171">
    <property type="entry name" value="CaCA"/>
</dbReference>
<feature type="domain" description="Calx-beta" evidence="22">
    <location>
        <begin position="509"/>
        <end position="609"/>
    </location>
</feature>
<dbReference type="Pfam" id="PF03160">
    <property type="entry name" value="Calx-beta"/>
    <property type="match status" value="1"/>
</dbReference>
<feature type="region of interest" description="Disordered" evidence="20">
    <location>
        <begin position="919"/>
        <end position="944"/>
    </location>
</feature>
<dbReference type="SUPFAM" id="SSF141072">
    <property type="entry name" value="CalX-like"/>
    <property type="match status" value="2"/>
</dbReference>
<dbReference type="SMART" id="SM00237">
    <property type="entry name" value="Calx_beta"/>
    <property type="match status" value="2"/>
</dbReference>
<feature type="transmembrane region" description="Helical" evidence="21">
    <location>
        <begin position="348"/>
        <end position="367"/>
    </location>
</feature>
<name>A0AA39HRK3_9BILA</name>
<dbReference type="GO" id="GO:0005432">
    <property type="term" value="F:calcium:sodium antiporter activity"/>
    <property type="evidence" value="ECO:0007669"/>
    <property type="project" value="InterPro"/>
</dbReference>
<evidence type="ECO:0000256" key="1">
    <source>
        <dbReference type="ARBA" id="ARBA00004651"/>
    </source>
</evidence>
<feature type="transmembrane region" description="Helical" evidence="21">
    <location>
        <begin position="1080"/>
        <end position="1101"/>
    </location>
</feature>
<evidence type="ECO:0000256" key="15">
    <source>
        <dbReference type="ARBA" id="ARBA00023065"/>
    </source>
</evidence>
<keyword evidence="3" id="KW-0813">Transport</keyword>
<evidence type="ECO:0000256" key="9">
    <source>
        <dbReference type="ARBA" id="ARBA00022729"/>
    </source>
</evidence>
<keyword evidence="9" id="KW-0732">Signal</keyword>
<evidence type="ECO:0000256" key="18">
    <source>
        <dbReference type="ARBA" id="ARBA00023201"/>
    </source>
</evidence>
<evidence type="ECO:0000256" key="10">
    <source>
        <dbReference type="ARBA" id="ARBA00022737"/>
    </source>
</evidence>
<evidence type="ECO:0000313" key="23">
    <source>
        <dbReference type="EMBL" id="KAK0410770.1"/>
    </source>
</evidence>
<dbReference type="GO" id="GO:0007154">
    <property type="term" value="P:cell communication"/>
    <property type="evidence" value="ECO:0007669"/>
    <property type="project" value="InterPro"/>
</dbReference>
<dbReference type="GO" id="GO:0046872">
    <property type="term" value="F:metal ion binding"/>
    <property type="evidence" value="ECO:0007669"/>
    <property type="project" value="UniProtKB-KW"/>
</dbReference>
<evidence type="ECO:0000256" key="5">
    <source>
        <dbReference type="ARBA" id="ARBA00022475"/>
    </source>
</evidence>
<keyword evidence="24" id="KW-1185">Reference proteome</keyword>
<dbReference type="InterPro" id="IPR004837">
    <property type="entry name" value="NaCa_Exmemb"/>
</dbReference>
<evidence type="ECO:0000256" key="13">
    <source>
        <dbReference type="ARBA" id="ARBA00022989"/>
    </source>
</evidence>
<dbReference type="PANTHER" id="PTHR11878:SF65">
    <property type="entry name" value="NA_CA-EXCHANGE PROTEIN, ISOFORM G"/>
    <property type="match status" value="1"/>
</dbReference>
<evidence type="ECO:0000256" key="2">
    <source>
        <dbReference type="ARBA" id="ARBA00007489"/>
    </source>
</evidence>
<sequence>MDESSKPNRGGFWRATLAHSGAVATSAVDSSRETVTSLENTTLQTTSKYLCRGPVVYLSAPRIPGGTEAKNSVTCRASHIGISKEHSRGIPTKDLFHAKVPTVPAGAQTSNLPATTHVGPPRGLLRFSLRYRSHAMRTAWILPILAAIVVFTTTADAGTNCSAADATKNCIDGMIIPIWRPYLDLKVEDRVFRGAIYFFIIAYCFLGVSIVADRFMSSIEVITSMERSVTVKRPGLEPMKITVRIWNDTVSNLTLMALGSSAPEILLSIIEVIGKGFEAGDLGPNTIVGSAAFNLFMIIAICVVAVPSSQVRRQKHLDVFFVTATWSVFAYIWLYLILSFFSPGEIEIWEGLLTFIFFPLTVGTAYITDKKIIQKRFLPRRYRRTSHGLVATQGEELKMLETNGIGGQKAYTSPYLLRHGAAEEIDPAIKAFEEHRAEFIETMREIRKKNPHIDPVELQKQAEYEMITRGPKTRAFYRVQATRKLIGGGDIVKKRIDKEHNRTTDVALQQVDKQARQHTCKIYFDPAHYTVLENVGTFDVVVGRDGGPEGLTVIVDYCTEDGTANEGSDYLPVKGTLTFYPEDKHQKIAIEIVDDDVFEEDEHFYLHLRNLRVRTKDGLIIDPSRIGGLPVAEIETPSTATIMILDDDHAGVYTLEHDHFEAIESCGHLSLRVQRNSGARGKVVIPYKTKDGTATGNVHFEHKEGELVFEDNQTEAFIEIGVIDTEQYERCDYFFVELGEPVWAKKMSDLNRIQERFQRRMEKKRAASVTNLADSDDAMSTGVVLFSSLLSNASLVLCARFGQSVRGPSPFTFGASLAPSGAEGEGLTDRFKRRLSALVGGSGDSDKDSKENTLMLTQQQIEIAELGKPRLGQFKKCQITIKESKEFQSIVDRMLKTANTRLMLGTSSWREQFSEALTVSAGDDDDDGDEEEGSEASIEKEEGEPSTMDYVMHIISVPWKLMFATIPPTDYWGGWACFVVSIVMIGVLTALIGDLASQFGCWVGLKDAVTAITFVALGTSVPDTFASKVAAIQDKYADSSIGNVTGSNGVNVFLGIGIAWTLAALYHASQGTKFLVNPGTLAFSVTVFCVEAVICITLIVLRRQPWLGGGELGGPVKFKVFTAGIMVCLWLFYVGISALESYCVIAGF</sequence>
<evidence type="ECO:0000256" key="11">
    <source>
        <dbReference type="ARBA" id="ARBA00022837"/>
    </source>
</evidence>
<keyword evidence="16 21" id="KW-0472">Membrane</keyword>
<dbReference type="GO" id="GO:0098703">
    <property type="term" value="P:calcium ion import across plasma membrane"/>
    <property type="evidence" value="ECO:0007669"/>
    <property type="project" value="TreeGrafter"/>
</dbReference>
<dbReference type="AlphaFoldDB" id="A0AA39HRK3"/>
<dbReference type="NCBIfam" id="TIGR00845">
    <property type="entry name" value="caca"/>
    <property type="match status" value="1"/>
</dbReference>
<feature type="transmembrane region" description="Helical" evidence="21">
    <location>
        <begin position="1121"/>
        <end position="1145"/>
    </location>
</feature>
<keyword evidence="6" id="KW-0109">Calcium transport</keyword>
<keyword evidence="11" id="KW-0106">Calcium</keyword>
<dbReference type="GO" id="GO:0042383">
    <property type="term" value="C:sarcolemma"/>
    <property type="evidence" value="ECO:0007669"/>
    <property type="project" value="TreeGrafter"/>
</dbReference>
<dbReference type="InterPro" id="IPR032452">
    <property type="entry name" value="Na_Ca_Ex_C-exten"/>
</dbReference>
<keyword evidence="15" id="KW-0406">Ion transport</keyword>
<gene>
    <name evidence="23" type="ORF">QR680_005311</name>
</gene>
<feature type="transmembrane region" description="Helical" evidence="21">
    <location>
        <begin position="319"/>
        <end position="342"/>
    </location>
</feature>
<keyword evidence="18" id="KW-0739">Sodium transport</keyword>
<organism evidence="23 24">
    <name type="scientific">Steinernema hermaphroditum</name>
    <dbReference type="NCBI Taxonomy" id="289476"/>
    <lineage>
        <taxon>Eukaryota</taxon>
        <taxon>Metazoa</taxon>
        <taxon>Ecdysozoa</taxon>
        <taxon>Nematoda</taxon>
        <taxon>Chromadorea</taxon>
        <taxon>Rhabditida</taxon>
        <taxon>Tylenchina</taxon>
        <taxon>Panagrolaimomorpha</taxon>
        <taxon>Strongyloidoidea</taxon>
        <taxon>Steinernematidae</taxon>
        <taxon>Steinernema</taxon>
    </lineage>
</organism>
<evidence type="ECO:0000256" key="20">
    <source>
        <dbReference type="SAM" id="MobiDB-lite"/>
    </source>
</evidence>
<dbReference type="Gene3D" id="1.20.1420.30">
    <property type="entry name" value="NCX, central ion-binding region"/>
    <property type="match status" value="2"/>
</dbReference>
<dbReference type="PANTHER" id="PTHR11878">
    <property type="entry name" value="SODIUM/CALCIUM EXCHANGER"/>
    <property type="match status" value="1"/>
</dbReference>
<dbReference type="InterPro" id="IPR038081">
    <property type="entry name" value="CalX-like_sf"/>
</dbReference>
<feature type="transmembrane region" description="Helical" evidence="21">
    <location>
        <begin position="286"/>
        <end position="307"/>
    </location>
</feature>
<evidence type="ECO:0000256" key="4">
    <source>
        <dbReference type="ARBA" id="ARBA00022449"/>
    </source>
</evidence>
<keyword evidence="8" id="KW-0479">Metal-binding</keyword>
<evidence type="ECO:0000256" key="19">
    <source>
        <dbReference type="ARBA" id="ARBA00033667"/>
    </source>
</evidence>
<keyword evidence="4" id="KW-0050">Antiport</keyword>
<dbReference type="GO" id="GO:0030424">
    <property type="term" value="C:axon"/>
    <property type="evidence" value="ECO:0007669"/>
    <property type="project" value="TreeGrafter"/>
</dbReference>
<keyword evidence="17" id="KW-0325">Glycoprotein</keyword>
<evidence type="ECO:0000313" key="24">
    <source>
        <dbReference type="Proteomes" id="UP001175271"/>
    </source>
</evidence>
<comment type="subcellular location">
    <subcellularLocation>
        <location evidence="1">Cell membrane</location>
        <topology evidence="1">Multi-pass membrane protein</topology>
    </subcellularLocation>
</comment>
<evidence type="ECO:0000259" key="22">
    <source>
        <dbReference type="SMART" id="SM00237"/>
    </source>
</evidence>
<feature type="transmembrane region" description="Helical" evidence="21">
    <location>
        <begin position="135"/>
        <end position="155"/>
    </location>
</feature>
<comment type="catalytic activity">
    <reaction evidence="19">
        <text>Ca(2+)(in) + 3 Na(+)(out) = Ca(2+)(out) + 3 Na(+)(in)</text>
        <dbReference type="Rhea" id="RHEA:69955"/>
        <dbReference type="ChEBI" id="CHEBI:29101"/>
        <dbReference type="ChEBI" id="CHEBI:29108"/>
    </reaction>
</comment>
<feature type="transmembrane region" description="Helical" evidence="21">
    <location>
        <begin position="1049"/>
        <end position="1068"/>
    </location>
</feature>
<evidence type="ECO:0000256" key="3">
    <source>
        <dbReference type="ARBA" id="ARBA00022448"/>
    </source>
</evidence>
<dbReference type="PRINTS" id="PR01259">
    <property type="entry name" value="NACAEXCHNGR"/>
</dbReference>
<feature type="transmembrane region" description="Helical" evidence="21">
    <location>
        <begin position="191"/>
        <end position="212"/>
    </location>
</feature>
<dbReference type="InterPro" id="IPR004836">
    <property type="entry name" value="Na_Ca_Ex"/>
</dbReference>
<feature type="domain" description="Calx-beta" evidence="22">
    <location>
        <begin position="640"/>
        <end position="739"/>
    </location>
</feature>
<dbReference type="GO" id="GO:0098794">
    <property type="term" value="C:postsynapse"/>
    <property type="evidence" value="ECO:0007669"/>
    <property type="project" value="TreeGrafter"/>
</dbReference>
<accession>A0AA39HRK3</accession>
<comment type="caution">
    <text evidence="23">The sequence shown here is derived from an EMBL/GenBank/DDBJ whole genome shotgun (WGS) entry which is preliminary data.</text>
</comment>
<dbReference type="GO" id="GO:0005516">
    <property type="term" value="F:calmodulin binding"/>
    <property type="evidence" value="ECO:0007669"/>
    <property type="project" value="UniProtKB-KW"/>
</dbReference>
<keyword evidence="7 21" id="KW-0812">Transmembrane</keyword>
<dbReference type="InterPro" id="IPR003644">
    <property type="entry name" value="Calx_beta"/>
</dbReference>
<dbReference type="Pfam" id="PF01699">
    <property type="entry name" value="Na_Ca_ex"/>
    <property type="match status" value="2"/>
</dbReference>
<keyword evidence="13 21" id="KW-1133">Transmembrane helix</keyword>
<evidence type="ECO:0000256" key="17">
    <source>
        <dbReference type="ARBA" id="ARBA00023180"/>
    </source>
</evidence>
<evidence type="ECO:0000256" key="16">
    <source>
        <dbReference type="ARBA" id="ARBA00023136"/>
    </source>
</evidence>
<feature type="compositionally biased region" description="Acidic residues" evidence="20">
    <location>
        <begin position="922"/>
        <end position="934"/>
    </location>
</feature>
<evidence type="ECO:0000256" key="12">
    <source>
        <dbReference type="ARBA" id="ARBA00022860"/>
    </source>
</evidence>
<keyword evidence="14" id="KW-0915">Sodium</keyword>
<keyword evidence="10" id="KW-0677">Repeat</keyword>